<organism evidence="2 3">
    <name type="scientific">Dactylonectria macrodidyma</name>
    <dbReference type="NCBI Taxonomy" id="307937"/>
    <lineage>
        <taxon>Eukaryota</taxon>
        <taxon>Fungi</taxon>
        <taxon>Dikarya</taxon>
        <taxon>Ascomycota</taxon>
        <taxon>Pezizomycotina</taxon>
        <taxon>Sordariomycetes</taxon>
        <taxon>Hypocreomycetidae</taxon>
        <taxon>Hypocreales</taxon>
        <taxon>Nectriaceae</taxon>
        <taxon>Dactylonectria</taxon>
    </lineage>
</organism>
<comment type="caution">
    <text evidence="2">The sequence shown here is derived from an EMBL/GenBank/DDBJ whole genome shotgun (WGS) entry which is preliminary data.</text>
</comment>
<gene>
    <name evidence="2" type="ORF">EDB81DRAFT_875825</name>
</gene>
<reference evidence="2" key="1">
    <citation type="journal article" date="2021" name="Nat. Commun.">
        <title>Genetic determinants of endophytism in the Arabidopsis root mycobiome.</title>
        <authorList>
            <person name="Mesny F."/>
            <person name="Miyauchi S."/>
            <person name="Thiergart T."/>
            <person name="Pickel B."/>
            <person name="Atanasova L."/>
            <person name="Karlsson M."/>
            <person name="Huettel B."/>
            <person name="Barry K.W."/>
            <person name="Haridas S."/>
            <person name="Chen C."/>
            <person name="Bauer D."/>
            <person name="Andreopoulos W."/>
            <person name="Pangilinan J."/>
            <person name="LaButti K."/>
            <person name="Riley R."/>
            <person name="Lipzen A."/>
            <person name="Clum A."/>
            <person name="Drula E."/>
            <person name="Henrissat B."/>
            <person name="Kohler A."/>
            <person name="Grigoriev I.V."/>
            <person name="Martin F.M."/>
            <person name="Hacquard S."/>
        </authorList>
    </citation>
    <scope>NUCLEOTIDE SEQUENCE</scope>
    <source>
        <strain evidence="2">MPI-CAGE-AT-0147</strain>
    </source>
</reference>
<dbReference type="Proteomes" id="UP000738349">
    <property type="component" value="Unassembled WGS sequence"/>
</dbReference>
<name>A0A9P9FW32_9HYPO</name>
<evidence type="ECO:0000313" key="2">
    <source>
        <dbReference type="EMBL" id="KAH7177047.1"/>
    </source>
</evidence>
<dbReference type="PRINTS" id="PR00412">
    <property type="entry name" value="EPOXHYDRLASE"/>
</dbReference>
<dbReference type="OrthoDB" id="408373at2759"/>
<dbReference type="SUPFAM" id="SSF53474">
    <property type="entry name" value="alpha/beta-Hydrolases"/>
    <property type="match status" value="1"/>
</dbReference>
<dbReference type="InterPro" id="IPR029058">
    <property type="entry name" value="AB_hydrolase_fold"/>
</dbReference>
<keyword evidence="3" id="KW-1185">Reference proteome</keyword>
<dbReference type="EMBL" id="JAGMUV010000001">
    <property type="protein sequence ID" value="KAH7177047.1"/>
    <property type="molecule type" value="Genomic_DNA"/>
</dbReference>
<feature type="domain" description="AB hydrolase-1" evidence="1">
    <location>
        <begin position="30"/>
        <end position="79"/>
    </location>
</feature>
<proteinExistence type="predicted"/>
<evidence type="ECO:0000259" key="1">
    <source>
        <dbReference type="Pfam" id="PF00561"/>
    </source>
</evidence>
<dbReference type="Gene3D" id="3.40.50.1820">
    <property type="entry name" value="alpha/beta hydrolase"/>
    <property type="match status" value="1"/>
</dbReference>
<protein>
    <recommendedName>
        <fullName evidence="1">AB hydrolase-1 domain-containing protein</fullName>
    </recommendedName>
</protein>
<dbReference type="GO" id="GO:0003824">
    <property type="term" value="F:catalytic activity"/>
    <property type="evidence" value="ECO:0007669"/>
    <property type="project" value="InterPro"/>
</dbReference>
<accession>A0A9P9FW32</accession>
<dbReference type="InterPro" id="IPR000073">
    <property type="entry name" value="AB_hydrolase_1"/>
</dbReference>
<evidence type="ECO:0000313" key="3">
    <source>
        <dbReference type="Proteomes" id="UP000738349"/>
    </source>
</evidence>
<dbReference type="InterPro" id="IPR000639">
    <property type="entry name" value="Epox_hydrolase-like"/>
</dbReference>
<sequence length="103" mass="11614">MVYVQKIAALQNDLRIAYLDHQSESQAKGVIALIHGFPQTAYQLRKVINPLATAGYRVVAPDYQGAGLSSKLKPLPWQTTFLFFWIILKSMRKFTSSVMILAE</sequence>
<dbReference type="AlphaFoldDB" id="A0A9P9FW32"/>
<dbReference type="Pfam" id="PF00561">
    <property type="entry name" value="Abhydrolase_1"/>
    <property type="match status" value="1"/>
</dbReference>